<dbReference type="SUPFAM" id="SSF53448">
    <property type="entry name" value="Nucleotide-diphospho-sugar transferases"/>
    <property type="match status" value="1"/>
</dbReference>
<evidence type="ECO:0000313" key="4">
    <source>
        <dbReference type="Proteomes" id="UP000711047"/>
    </source>
</evidence>
<evidence type="ECO:0000259" key="1">
    <source>
        <dbReference type="Pfam" id="PF00534"/>
    </source>
</evidence>
<sequence>MQISIIIAVFNRAALLPDLLNHWRNVDEHTKYEYELIFSDDESHDNSVDILMDCEDLPIRVLKNRHGGAAQARNHAYQYANGEIIIFTGDDIFPTPNFINEHYESYLKLGNDYATLGCIEWREGIKMNHLMKHITDIGCEQFGFVGMKPFEVIDFRHFYTSNISVSREQLLKLDNLFDHSFKKYGFEDVDLGYRLHKLGVQIVYNPNALGYHDHIYDSVEKFCRRQKSAGEELNTFKSLHPDLSADEIKVDINEFHTKFYSYASRNSHVDFVGDIGRILISFMMSCTKIFEKILTKRDSSKLKQLCSKFYAAIFSYYMYLGLAEGYIDFKPKKSNAAKRFVFRYLFFGRSQIFYDLDNNFSENNSYTFRTAGEKYNYINVIIPSEFLGRLRFDPLDQYCKLKLMDAHVCLEDGTKTPLNFCFNNAKVVHGNFYDFSNQTDPILISDPLPSTTASVEIRFAINYLLRKKISYYIKQTLRALKKGSKKAIKLYKTKGKNQNIPSVHQLQINKQVSDKKKLWITIKGPAEKDVASLVESYQKACLFLRNVHFDSSSCSSEDSLEYIYEFTNIDHSMEASQMLNSLFCLVQYHYDFVIVSDSLKEFPIINGFSLKDSTILAKSLAPYDTFIKESPSSTGRHLRIPGSKQISNEINLTLPIPNIKLLGDSELYVNQAQELLWNDHFVISEMKKTKPLVLVLPVFMAVGGVERNTIDIMERLKATYDFIVVTFERHRTEQGSLFYQVADMGIDYYDLAEISSFNHYLKLLEILKSSYKPDLLWICNSSPWMMENNNKIRRIFNDAGIIVQDVYDYEYGWIQYYNQPAIHSYDRFIAINQKIRNKFINTYGISDKDIDLVYPAVDNYKILQMSRGSYSREDELIKFNLDPNRHYFTFIGRFTEQKQPLKVLALAKHIVETYENVDFIMVGDGELSSKVSEAISKSQNLKKRIHRISYISDVPGFIRATDGLIIASIYEGLPIVTIEAMCVGTPVFSTDVGDISLFVKDQQIGLVSESQEINMLVNSFDEFYNNLDFYKNNLATKSADLIDFFSSERAAELMNQSFQKALDKYISKI</sequence>
<dbReference type="CDD" id="cd00761">
    <property type="entry name" value="Glyco_tranf_GTA_type"/>
    <property type="match status" value="1"/>
</dbReference>
<proteinExistence type="predicted"/>
<dbReference type="Proteomes" id="UP000711047">
    <property type="component" value="Unassembled WGS sequence"/>
</dbReference>
<dbReference type="InterPro" id="IPR029044">
    <property type="entry name" value="Nucleotide-diphossugar_trans"/>
</dbReference>
<reference evidence="3 4" key="1">
    <citation type="submission" date="2020-05" db="EMBL/GenBank/DDBJ databases">
        <title>Paenibacillus glebae, sp. nov., Paenibacillus humi sp. nov., Paenibacillus pedi sp. nov., Paenibacillus terrestris sp. nov. and Paenibacillus terricola sp. nov., isolated from a forest top soil sample.</title>
        <authorList>
            <person name="Qi S."/>
            <person name="Carlier A."/>
            <person name="Cnockaert M."/>
            <person name="Vandamme P."/>
        </authorList>
    </citation>
    <scope>NUCLEOTIDE SEQUENCE [LARGE SCALE GENOMIC DNA]</scope>
    <source>
        <strain evidence="3 4">LMG 29502</strain>
    </source>
</reference>
<accession>A0ABX2DT53</accession>
<dbReference type="EMBL" id="JABMKX010000009">
    <property type="protein sequence ID" value="NQX47269.1"/>
    <property type="molecule type" value="Genomic_DNA"/>
</dbReference>
<dbReference type="CDD" id="cd03801">
    <property type="entry name" value="GT4_PimA-like"/>
    <property type="match status" value="1"/>
</dbReference>
<dbReference type="SUPFAM" id="SSF53756">
    <property type="entry name" value="UDP-Glycosyltransferase/glycogen phosphorylase"/>
    <property type="match status" value="1"/>
</dbReference>
<comment type="caution">
    <text evidence="3">The sequence shown here is derived from an EMBL/GenBank/DDBJ whole genome shotgun (WGS) entry which is preliminary data.</text>
</comment>
<evidence type="ECO:0000313" key="3">
    <source>
        <dbReference type="EMBL" id="NQX47269.1"/>
    </source>
</evidence>
<dbReference type="Gene3D" id="3.40.50.2000">
    <property type="entry name" value="Glycogen Phosphorylase B"/>
    <property type="match status" value="2"/>
</dbReference>
<dbReference type="InterPro" id="IPR001296">
    <property type="entry name" value="Glyco_trans_1"/>
</dbReference>
<evidence type="ECO:0000259" key="2">
    <source>
        <dbReference type="Pfam" id="PF00535"/>
    </source>
</evidence>
<organism evidence="3 4">
    <name type="scientific">Paenibacillus tritici</name>
    <dbReference type="NCBI Taxonomy" id="1873425"/>
    <lineage>
        <taxon>Bacteria</taxon>
        <taxon>Bacillati</taxon>
        <taxon>Bacillota</taxon>
        <taxon>Bacilli</taxon>
        <taxon>Bacillales</taxon>
        <taxon>Paenibacillaceae</taxon>
        <taxon>Paenibacillus</taxon>
    </lineage>
</organism>
<dbReference type="InterPro" id="IPR001173">
    <property type="entry name" value="Glyco_trans_2-like"/>
</dbReference>
<feature type="domain" description="Glycosyltransferase 2-like" evidence="2">
    <location>
        <begin position="4"/>
        <end position="134"/>
    </location>
</feature>
<gene>
    <name evidence="3" type="ORF">HQN87_18200</name>
</gene>
<dbReference type="InterPro" id="IPR050834">
    <property type="entry name" value="Glycosyltransf_2"/>
</dbReference>
<protein>
    <submittedName>
        <fullName evidence="3">Glycosyltransferase</fullName>
    </submittedName>
</protein>
<dbReference type="Gene3D" id="3.90.550.10">
    <property type="entry name" value="Spore Coat Polysaccharide Biosynthesis Protein SpsA, Chain A"/>
    <property type="match status" value="1"/>
</dbReference>
<dbReference type="PANTHER" id="PTHR43685">
    <property type="entry name" value="GLYCOSYLTRANSFERASE"/>
    <property type="match status" value="1"/>
</dbReference>
<dbReference type="Pfam" id="PF00534">
    <property type="entry name" value="Glycos_transf_1"/>
    <property type="match status" value="1"/>
</dbReference>
<keyword evidence="4" id="KW-1185">Reference proteome</keyword>
<dbReference type="Pfam" id="PF00535">
    <property type="entry name" value="Glycos_transf_2"/>
    <property type="match status" value="1"/>
</dbReference>
<name>A0ABX2DT53_9BACL</name>
<feature type="domain" description="Glycosyl transferase family 1" evidence="1">
    <location>
        <begin position="873"/>
        <end position="1026"/>
    </location>
</feature>
<dbReference type="RefSeq" id="WP_173136296.1">
    <property type="nucleotide sequence ID" value="NZ_JABMKX010000009.1"/>
</dbReference>
<dbReference type="PANTHER" id="PTHR43685:SF3">
    <property type="entry name" value="SLR2126 PROTEIN"/>
    <property type="match status" value="1"/>
</dbReference>